<dbReference type="AlphaFoldDB" id="U2M603"/>
<dbReference type="HOGENOM" id="CLU_2169218_0_0_9"/>
<dbReference type="Proteomes" id="UP000016662">
    <property type="component" value="Unassembled WGS sequence"/>
</dbReference>
<evidence type="ECO:0000313" key="1">
    <source>
        <dbReference type="EMBL" id="ERJ94763.1"/>
    </source>
</evidence>
<dbReference type="OrthoDB" id="1828948at2"/>
<evidence type="ECO:0000313" key="2">
    <source>
        <dbReference type="Proteomes" id="UP000016662"/>
    </source>
</evidence>
<organism evidence="1 2">
    <name type="scientific">Ruminococcus callidus ATCC 27760</name>
    <dbReference type="NCBI Taxonomy" id="411473"/>
    <lineage>
        <taxon>Bacteria</taxon>
        <taxon>Bacillati</taxon>
        <taxon>Bacillota</taxon>
        <taxon>Clostridia</taxon>
        <taxon>Eubacteriales</taxon>
        <taxon>Oscillospiraceae</taxon>
        <taxon>Ruminococcus</taxon>
    </lineage>
</organism>
<dbReference type="PATRIC" id="fig|411473.3.peg.1591"/>
<dbReference type="STRING" id="411473.RUMCAL_01932"/>
<keyword evidence="2" id="KW-1185">Reference proteome</keyword>
<dbReference type="EMBL" id="AWVF01000236">
    <property type="protein sequence ID" value="ERJ94763.1"/>
    <property type="molecule type" value="Genomic_DNA"/>
</dbReference>
<proteinExistence type="predicted"/>
<comment type="caution">
    <text evidence="1">The sequence shown here is derived from an EMBL/GenBank/DDBJ whole genome shotgun (WGS) entry which is preliminary data.</text>
</comment>
<dbReference type="RefSeq" id="WP_021683429.1">
    <property type="nucleotide sequence ID" value="NZ_KI260480.1"/>
</dbReference>
<name>U2M603_9FIRM</name>
<accession>U2M603</accession>
<protein>
    <submittedName>
        <fullName evidence="1">Uncharacterized protein</fullName>
    </submittedName>
</protein>
<dbReference type="eggNOG" id="ENOG5032B4G">
    <property type="taxonomic scope" value="Bacteria"/>
</dbReference>
<reference evidence="1 2" key="1">
    <citation type="submission" date="2013-07" db="EMBL/GenBank/DDBJ databases">
        <authorList>
            <person name="Weinstock G."/>
            <person name="Sodergren E."/>
            <person name="Wylie T."/>
            <person name="Fulton L."/>
            <person name="Fulton R."/>
            <person name="Fronick C."/>
            <person name="O'Laughlin M."/>
            <person name="Godfrey J."/>
            <person name="Miner T."/>
            <person name="Herter B."/>
            <person name="Appelbaum E."/>
            <person name="Cordes M."/>
            <person name="Lek S."/>
            <person name="Wollam A."/>
            <person name="Pepin K.H."/>
            <person name="Palsikar V.B."/>
            <person name="Mitreva M."/>
            <person name="Wilson R.K."/>
        </authorList>
    </citation>
    <scope>NUCLEOTIDE SEQUENCE [LARGE SCALE GENOMIC DNA]</scope>
    <source>
        <strain evidence="1 2">ATCC 27760</strain>
    </source>
</reference>
<sequence>MFTNKIGCTVFERTVGKDRMEQYVRHFFPAIYWEDMKGQSQSGTSMKQQDSVLCIIPAASVSGYIPKRSDRILCGRCTAAEPPEECRTVMEVKDFRYGSAGVQHLEVTAV</sequence>
<gene>
    <name evidence="1" type="ORF">RUMCAL_01932</name>
</gene>